<dbReference type="InterPro" id="IPR043504">
    <property type="entry name" value="Peptidase_S1_PA_chymotrypsin"/>
</dbReference>
<keyword evidence="1" id="KW-0732">Signal</keyword>
<keyword evidence="3" id="KW-1185">Reference proteome</keyword>
<feature type="chain" id="PRO_5004504620" description="Peptidase S1 domain-containing protein" evidence="1">
    <location>
        <begin position="29"/>
        <end position="257"/>
    </location>
</feature>
<dbReference type="eggNOG" id="ENOG5031YKC">
    <property type="taxonomic scope" value="Bacteria"/>
</dbReference>
<dbReference type="Proteomes" id="UP000014408">
    <property type="component" value="Unassembled WGS sequence"/>
</dbReference>
<sequence>MSMRKAIAAVCISAGLAVSAGLASPATAQVVPGGPLHNGNLNCSQGFAGTVIKDDGAAENIMVTAGHCLDQGQKAVVGFRGGLVEVGDTIAQGFIRPFVSYQYGLNGIFFGIPHSSDWAIARLYPHIGMTRNAQSAGSNGPINSFPRALTGIRDYGDLAPGQISTDNAGQLICKDGSRSGRLCGIQIARTRDNIFHTPITIPGDSGGAVYDPLSGQVLGTVSGSWGPVDNTQAADATLQDAYGIPDGQVNQRFHLAP</sequence>
<comment type="caution">
    <text evidence="2">The sequence shown here is derived from an EMBL/GenBank/DDBJ whole genome shotgun (WGS) entry which is preliminary data.</text>
</comment>
<dbReference type="EMBL" id="ATBY01000012">
    <property type="protein sequence ID" value="EPD69686.1"/>
    <property type="molecule type" value="Genomic_DNA"/>
</dbReference>
<dbReference type="HOGENOM" id="CLU_061129_0_0_11"/>
<dbReference type="Gene3D" id="2.40.10.10">
    <property type="entry name" value="Trypsin-like serine proteases"/>
    <property type="match status" value="2"/>
</dbReference>
<protein>
    <recommendedName>
        <fullName evidence="4">Peptidase S1 domain-containing protein</fullName>
    </recommendedName>
</protein>
<accession>S2YZJ9</accession>
<evidence type="ECO:0000313" key="3">
    <source>
        <dbReference type="Proteomes" id="UP000014408"/>
    </source>
</evidence>
<organism evidence="2 3">
    <name type="scientific">Corynebacterium pyruviciproducens ATCC BAA-1742</name>
    <dbReference type="NCBI Taxonomy" id="1125779"/>
    <lineage>
        <taxon>Bacteria</taxon>
        <taxon>Bacillati</taxon>
        <taxon>Actinomycetota</taxon>
        <taxon>Actinomycetes</taxon>
        <taxon>Mycobacteriales</taxon>
        <taxon>Corynebacteriaceae</taxon>
        <taxon>Corynebacterium</taxon>
    </lineage>
</organism>
<dbReference type="AlphaFoldDB" id="S2YZJ9"/>
<dbReference type="SUPFAM" id="SSF50494">
    <property type="entry name" value="Trypsin-like serine proteases"/>
    <property type="match status" value="1"/>
</dbReference>
<gene>
    <name evidence="2" type="ORF">HMPREF1219_01015</name>
</gene>
<reference evidence="2 3" key="1">
    <citation type="submission" date="2013-05" db="EMBL/GenBank/DDBJ databases">
        <title>The Genome Sequence of Corynebacterium pyruviciproducens 1773O (ATCC BAA-1742).</title>
        <authorList>
            <consortium name="The Broad Institute Genomics Platform"/>
            <person name="Earl A."/>
            <person name="Ward D."/>
            <person name="Feldgarden M."/>
            <person name="Gevers D."/>
            <person name="Tong J."/>
            <person name="Walker B."/>
            <person name="Young S."/>
            <person name="Zeng Q."/>
            <person name="Gargeya S."/>
            <person name="Fitzgerald M."/>
            <person name="Haas B."/>
            <person name="Abouelleil A."/>
            <person name="Allen A.W."/>
            <person name="Alvarado L."/>
            <person name="Arachchi H.M."/>
            <person name="Berlin A.M."/>
            <person name="Chapman S.B."/>
            <person name="Gainer-Dewar J."/>
            <person name="Goldberg J."/>
            <person name="Griggs A."/>
            <person name="Gujja S."/>
            <person name="Hansen M."/>
            <person name="Howarth C."/>
            <person name="Imamovic A."/>
            <person name="Ireland A."/>
            <person name="Larimer J."/>
            <person name="McCowan C."/>
            <person name="Murphy C."/>
            <person name="Pearson M."/>
            <person name="Poon T.W."/>
            <person name="Priest M."/>
            <person name="Roberts A."/>
            <person name="Saif S."/>
            <person name="Shea T."/>
            <person name="Sisk P."/>
            <person name="Sykes S."/>
            <person name="Wortman J."/>
            <person name="Nusbaum C."/>
            <person name="Birren B."/>
        </authorList>
    </citation>
    <scope>NUCLEOTIDE SEQUENCE [LARGE SCALE GENOMIC DNA]</scope>
    <source>
        <strain evidence="2 3">ATCC BAA-1742</strain>
    </source>
</reference>
<evidence type="ECO:0008006" key="4">
    <source>
        <dbReference type="Google" id="ProtNLM"/>
    </source>
</evidence>
<dbReference type="Pfam" id="PF13365">
    <property type="entry name" value="Trypsin_2"/>
    <property type="match status" value="1"/>
</dbReference>
<evidence type="ECO:0000256" key="1">
    <source>
        <dbReference type="SAM" id="SignalP"/>
    </source>
</evidence>
<dbReference type="InterPro" id="IPR009003">
    <property type="entry name" value="Peptidase_S1_PA"/>
</dbReference>
<proteinExistence type="predicted"/>
<evidence type="ECO:0000313" key="2">
    <source>
        <dbReference type="EMBL" id="EPD69686.1"/>
    </source>
</evidence>
<name>S2YZJ9_9CORY</name>
<feature type="signal peptide" evidence="1">
    <location>
        <begin position="1"/>
        <end position="28"/>
    </location>
</feature>